<dbReference type="SUPFAM" id="SSF53850">
    <property type="entry name" value="Periplasmic binding protein-like II"/>
    <property type="match status" value="1"/>
</dbReference>
<accession>A0A0F3ITE5</accession>
<proteinExistence type="predicted"/>
<keyword evidence="3" id="KW-1185">Reference proteome</keyword>
<dbReference type="PANTHER" id="PTHR38834">
    <property type="entry name" value="PERIPLASMIC SUBSTRATE BINDING PROTEIN FAMILY 3"/>
    <property type="match status" value="1"/>
</dbReference>
<evidence type="ECO:0000313" key="3">
    <source>
        <dbReference type="Proteomes" id="UP000033774"/>
    </source>
</evidence>
<dbReference type="SMART" id="SM00062">
    <property type="entry name" value="PBPb"/>
    <property type="match status" value="1"/>
</dbReference>
<organism evidence="2 3">
    <name type="scientific">Elstera litoralis</name>
    <dbReference type="NCBI Taxonomy" id="552518"/>
    <lineage>
        <taxon>Bacteria</taxon>
        <taxon>Pseudomonadati</taxon>
        <taxon>Pseudomonadota</taxon>
        <taxon>Alphaproteobacteria</taxon>
        <taxon>Rhodospirillales</taxon>
        <taxon>Rhodospirillaceae</taxon>
        <taxon>Elstera</taxon>
    </lineage>
</organism>
<dbReference type="PANTHER" id="PTHR38834:SF3">
    <property type="entry name" value="SOLUTE-BINDING PROTEIN FAMILY 3_N-TERMINAL DOMAIN-CONTAINING PROTEIN"/>
    <property type="match status" value="1"/>
</dbReference>
<protein>
    <recommendedName>
        <fullName evidence="1">Solute-binding protein family 3/N-terminal domain-containing protein</fullName>
    </recommendedName>
</protein>
<evidence type="ECO:0000259" key="1">
    <source>
        <dbReference type="SMART" id="SM00062"/>
    </source>
</evidence>
<evidence type="ECO:0000313" key="2">
    <source>
        <dbReference type="EMBL" id="KJV08869.1"/>
    </source>
</evidence>
<name>A0A0F3ITE5_9PROT</name>
<dbReference type="Gene3D" id="3.40.190.10">
    <property type="entry name" value="Periplasmic binding protein-like II"/>
    <property type="match status" value="2"/>
</dbReference>
<dbReference type="AlphaFoldDB" id="A0A0F3ITE5"/>
<reference evidence="2 3" key="1">
    <citation type="submission" date="2015-03" db="EMBL/GenBank/DDBJ databases">
        <title>Draft genome sequence of Elstera litoralis.</title>
        <authorList>
            <person name="Rahalkar M.C."/>
            <person name="Dhakephalkar P.K."/>
            <person name="Pore S.D."/>
            <person name="Arora P."/>
            <person name="Kapse N.G."/>
            <person name="Pandit P.S."/>
        </authorList>
    </citation>
    <scope>NUCLEOTIDE SEQUENCE [LARGE SCALE GENOMIC DNA]</scope>
    <source>
        <strain evidence="2 3">Dia-1</strain>
    </source>
</reference>
<dbReference type="Proteomes" id="UP000033774">
    <property type="component" value="Unassembled WGS sequence"/>
</dbReference>
<gene>
    <name evidence="2" type="ORF">VZ95_15005</name>
</gene>
<dbReference type="InterPro" id="IPR001638">
    <property type="entry name" value="Solute-binding_3/MltF_N"/>
</dbReference>
<sequence>MSSVAEGKKLSGAGYDFVADLFKAANIPFTPEGLPISRVFPALDEGNAVVVFLVRNPAREDKYVWLGDIVPDDGFAFMTRAGDAPILSFEQAKSLKAVAVLANAVPAQLLRSNGVVNIDETASEPLNLKKLAAGRVDAWFTGAIVARHMLKADAELVKTMVIGPKLVPSPYAIAGSKTLPADVVNKLQQAFAATKTNGRYAAFRAQID</sequence>
<comment type="caution">
    <text evidence="2">The sequence shown here is derived from an EMBL/GenBank/DDBJ whole genome shotgun (WGS) entry which is preliminary data.</text>
</comment>
<dbReference type="EMBL" id="LAJY01000425">
    <property type="protein sequence ID" value="KJV08869.1"/>
    <property type="molecule type" value="Genomic_DNA"/>
</dbReference>
<feature type="domain" description="Solute-binding protein family 3/N-terminal" evidence="1">
    <location>
        <begin position="1"/>
        <end position="204"/>
    </location>
</feature>